<feature type="region of interest" description="Disordered" evidence="1">
    <location>
        <begin position="586"/>
        <end position="777"/>
    </location>
</feature>
<feature type="compositionally biased region" description="Polar residues" evidence="1">
    <location>
        <begin position="443"/>
        <end position="461"/>
    </location>
</feature>
<dbReference type="PROSITE" id="PS00636">
    <property type="entry name" value="DNAJ_1"/>
    <property type="match status" value="1"/>
</dbReference>
<dbReference type="InterPro" id="IPR051964">
    <property type="entry name" value="Chaperone_stress_response"/>
</dbReference>
<organism evidence="3 4">
    <name type="scientific">Orbilia javanica</name>
    <dbReference type="NCBI Taxonomy" id="47235"/>
    <lineage>
        <taxon>Eukaryota</taxon>
        <taxon>Fungi</taxon>
        <taxon>Dikarya</taxon>
        <taxon>Ascomycota</taxon>
        <taxon>Pezizomycotina</taxon>
        <taxon>Orbiliomycetes</taxon>
        <taxon>Orbiliales</taxon>
        <taxon>Orbiliaceae</taxon>
        <taxon>Orbilia</taxon>
    </lineage>
</organism>
<dbReference type="Pfam" id="PF00226">
    <property type="entry name" value="DnaJ"/>
    <property type="match status" value="1"/>
</dbReference>
<feature type="compositionally biased region" description="Polar residues" evidence="1">
    <location>
        <begin position="109"/>
        <end position="129"/>
    </location>
</feature>
<dbReference type="Gene3D" id="1.10.287.110">
    <property type="entry name" value="DnaJ domain"/>
    <property type="match status" value="1"/>
</dbReference>
<feature type="region of interest" description="Disordered" evidence="1">
    <location>
        <begin position="811"/>
        <end position="843"/>
    </location>
</feature>
<proteinExistence type="predicted"/>
<dbReference type="InterPro" id="IPR018253">
    <property type="entry name" value="DnaJ_domain_CS"/>
</dbReference>
<dbReference type="PANTHER" id="PTHR44029">
    <property type="entry name" value="DNAJ HOMOLOG SUBFAMILY C MEMBER 21"/>
    <property type="match status" value="1"/>
</dbReference>
<feature type="compositionally biased region" description="Basic and acidic residues" evidence="1">
    <location>
        <begin position="647"/>
        <end position="659"/>
    </location>
</feature>
<dbReference type="Proteomes" id="UP001313282">
    <property type="component" value="Unassembled WGS sequence"/>
</dbReference>
<dbReference type="InterPro" id="IPR001623">
    <property type="entry name" value="DnaJ_domain"/>
</dbReference>
<feature type="region of interest" description="Disordered" evidence="1">
    <location>
        <begin position="73"/>
        <end position="566"/>
    </location>
</feature>
<dbReference type="PRINTS" id="PR00625">
    <property type="entry name" value="JDOMAIN"/>
</dbReference>
<feature type="compositionally biased region" description="Polar residues" evidence="1">
    <location>
        <begin position="615"/>
        <end position="626"/>
    </location>
</feature>
<comment type="caution">
    <text evidence="3">The sequence shown here is derived from an EMBL/GenBank/DDBJ whole genome shotgun (WGS) entry which is preliminary data.</text>
</comment>
<feature type="compositionally biased region" description="Basic and acidic residues" evidence="1">
    <location>
        <begin position="149"/>
        <end position="170"/>
    </location>
</feature>
<dbReference type="PROSITE" id="PS50076">
    <property type="entry name" value="DNAJ_2"/>
    <property type="match status" value="1"/>
</dbReference>
<feature type="compositionally biased region" description="Polar residues" evidence="1">
    <location>
        <begin position="297"/>
        <end position="316"/>
    </location>
</feature>
<accession>A0AAN8MMH1</accession>
<dbReference type="SMART" id="SM00271">
    <property type="entry name" value="DnaJ"/>
    <property type="match status" value="1"/>
</dbReference>
<feature type="compositionally biased region" description="Basic and acidic residues" evidence="1">
    <location>
        <begin position="269"/>
        <end position="279"/>
    </location>
</feature>
<sequence length="953" mass="105619">MPREDVTIDHYAALEVSISATSDEIKKQFRKLALKYHPDRNPGREAEFNAKFQQIQAAHELLTDPGRRKLYDRSRLHYNGSNKPRPDRYDVSTPSNEPPAPSRKYAGNTHRSAYSTSTRPSDTHFSAKSQWDHASRTYTPGGASAWKAAQERWQQRGSREVPRTPKKTRENPYTSLDPEPPSTSEPAYRFYKDDGAGTASGKKPMRHGFFGDRNPREKEWMDPNLEHKPGGNYNRRSGGIWETKSSSEEDAPRQPTFYAFTPRTRLRTNLRDTSPDRPSAHGNNYQNGAYSAKLKTASPSDPSVSPQRSGAFTRPQTTRDSKEHSDQATPNQDRRKSNSSVGLEGTERRKFSYLFNEDGLRRPHRTTKHTTGSDPDDENDAFSKIRNTPLRQSYPSSRRNTLDREGPASKGIGEGRNNHGSKNPERQRFNGHSYGKSEDFHTPLNSFNSFETNASSPISLHSSPPKEEPRSKSFSPSDWNTVFSGTENIFAPPLRKGPQSPRKGPAVPKIQTNFGSGGVRLNFSRPRPTSTSEEPISETKDTGLDEPSPQGDSPKAHEDTAGIRDPDTFLKNAFVFEEWKKAFSETNPFDINPSHQHTSGPAARSTSKHRKTATTKRSAGSFTTQKAPVGDNCHNVNSSASITPTDKSAHPPRDEEPSTQKDAGSDANTSVPSPIAMDIDTPQKSPNTIPTAPVTPIRRKPSTSKNISADHSPVVSEEDPVSPIRGDGVPISPLRSDEVPQRDDGDAGAQSHNLYEGAPPLRSNPRDVPGEPAFPDLGGLRNVEPLSYASMNGLNSHWNSMRDHLPFESKAASSIRLSPGPELPKKAPSLPKPPETPTAPNDVSLTSYDKYCAQMTVYQAHWNEYNGKIVNHLRARLDADILQCAQNKGFATGTSSDPETGIKLDLKQTMKAVSEIDEDRRIRADWEVAIGIHRTVLMQWKSYLESLEAAGFA</sequence>
<evidence type="ECO:0000259" key="2">
    <source>
        <dbReference type="PROSITE" id="PS50076"/>
    </source>
</evidence>
<dbReference type="SUPFAM" id="SSF46565">
    <property type="entry name" value="Chaperone J-domain"/>
    <property type="match status" value="1"/>
</dbReference>
<feature type="compositionally biased region" description="Polar residues" evidence="1">
    <location>
        <begin position="634"/>
        <end position="646"/>
    </location>
</feature>
<feature type="domain" description="J" evidence="2">
    <location>
        <begin position="9"/>
        <end position="75"/>
    </location>
</feature>
<evidence type="ECO:0000313" key="4">
    <source>
        <dbReference type="Proteomes" id="UP001313282"/>
    </source>
</evidence>
<dbReference type="GO" id="GO:0005737">
    <property type="term" value="C:cytoplasm"/>
    <property type="evidence" value="ECO:0007669"/>
    <property type="project" value="TreeGrafter"/>
</dbReference>
<feature type="compositionally biased region" description="Polar residues" evidence="1">
    <location>
        <begin position="660"/>
        <end position="672"/>
    </location>
</feature>
<reference evidence="3 4" key="1">
    <citation type="submission" date="2019-10" db="EMBL/GenBank/DDBJ databases">
        <authorList>
            <person name="Palmer J.M."/>
        </authorList>
    </citation>
    <scope>NUCLEOTIDE SEQUENCE [LARGE SCALE GENOMIC DNA]</scope>
    <source>
        <strain evidence="3 4">TWF718</strain>
    </source>
</reference>
<feature type="compositionally biased region" description="Polar residues" evidence="1">
    <location>
        <begin position="385"/>
        <end position="399"/>
    </location>
</feature>
<dbReference type="EMBL" id="JAVHNR010000007">
    <property type="protein sequence ID" value="KAK6336575.1"/>
    <property type="molecule type" value="Genomic_DNA"/>
</dbReference>
<keyword evidence="4" id="KW-1185">Reference proteome</keyword>
<feature type="compositionally biased region" description="Basic and acidic residues" evidence="1">
    <location>
        <begin position="554"/>
        <end position="566"/>
    </location>
</feature>
<dbReference type="PANTHER" id="PTHR44029:SF1">
    <property type="entry name" value="DNAJ HOMOLOG SUBFAMILY C MEMBER 21"/>
    <property type="match status" value="1"/>
</dbReference>
<evidence type="ECO:0000256" key="1">
    <source>
        <dbReference type="SAM" id="MobiDB-lite"/>
    </source>
</evidence>
<dbReference type="InterPro" id="IPR036869">
    <property type="entry name" value="J_dom_sf"/>
</dbReference>
<feature type="compositionally biased region" description="Polar residues" evidence="1">
    <location>
        <begin position="586"/>
        <end position="599"/>
    </location>
</feature>
<dbReference type="CDD" id="cd06257">
    <property type="entry name" value="DnaJ"/>
    <property type="match status" value="1"/>
</dbReference>
<dbReference type="AlphaFoldDB" id="A0AAN8MMH1"/>
<evidence type="ECO:0000313" key="3">
    <source>
        <dbReference type="EMBL" id="KAK6336575.1"/>
    </source>
</evidence>
<feature type="compositionally biased region" description="Basic and acidic residues" evidence="1">
    <location>
        <begin position="209"/>
        <end position="229"/>
    </location>
</feature>
<feature type="compositionally biased region" description="Basic and acidic residues" evidence="1">
    <location>
        <begin position="735"/>
        <end position="745"/>
    </location>
</feature>
<protein>
    <recommendedName>
        <fullName evidence="2">J domain-containing protein</fullName>
    </recommendedName>
</protein>
<feature type="compositionally biased region" description="Basic and acidic residues" evidence="1">
    <location>
        <begin position="317"/>
        <end position="336"/>
    </location>
</feature>
<name>A0AAN8MMH1_9PEZI</name>
<feature type="compositionally biased region" description="Polar residues" evidence="1">
    <location>
        <begin position="478"/>
        <end position="487"/>
    </location>
</feature>
<gene>
    <name evidence="3" type="ORF">TWF718_009378</name>
</gene>